<protein>
    <submittedName>
        <fullName evidence="6">Transcriptional regulator, TetR family</fullName>
    </submittedName>
</protein>
<dbReference type="InterPro" id="IPR050109">
    <property type="entry name" value="HTH-type_TetR-like_transc_reg"/>
</dbReference>
<dbReference type="InterPro" id="IPR001647">
    <property type="entry name" value="HTH_TetR"/>
</dbReference>
<reference evidence="6 7" key="1">
    <citation type="submission" date="2017-07" db="EMBL/GenBank/DDBJ databases">
        <authorList>
            <person name="Sun Z.S."/>
            <person name="Albrecht U."/>
            <person name="Echele G."/>
            <person name="Lee C.C."/>
        </authorList>
    </citation>
    <scope>NUCLEOTIDE SEQUENCE [LARGE SCALE GENOMIC DNA]</scope>
    <source>
        <strain evidence="6 7">CGMCC 1.12672</strain>
    </source>
</reference>
<feature type="domain" description="HTH tetR-type" evidence="5">
    <location>
        <begin position="18"/>
        <end position="78"/>
    </location>
</feature>
<dbReference type="Gene3D" id="1.10.357.10">
    <property type="entry name" value="Tetracycline Repressor, domain 2"/>
    <property type="match status" value="1"/>
</dbReference>
<dbReference type="PANTHER" id="PTHR30055:SF239">
    <property type="entry name" value="TRANSCRIPTIONAL REGULATORY PROTEIN"/>
    <property type="match status" value="1"/>
</dbReference>
<dbReference type="PANTHER" id="PTHR30055">
    <property type="entry name" value="HTH-TYPE TRANSCRIPTIONAL REGULATOR RUTR"/>
    <property type="match status" value="1"/>
</dbReference>
<dbReference type="Proteomes" id="UP000219494">
    <property type="component" value="Unassembled WGS sequence"/>
</dbReference>
<evidence type="ECO:0000256" key="3">
    <source>
        <dbReference type="ARBA" id="ARBA00023163"/>
    </source>
</evidence>
<evidence type="ECO:0000313" key="7">
    <source>
        <dbReference type="Proteomes" id="UP000219494"/>
    </source>
</evidence>
<dbReference type="AlphaFoldDB" id="A0A285QB93"/>
<evidence type="ECO:0000256" key="2">
    <source>
        <dbReference type="ARBA" id="ARBA00023125"/>
    </source>
</evidence>
<evidence type="ECO:0000259" key="5">
    <source>
        <dbReference type="PROSITE" id="PS50977"/>
    </source>
</evidence>
<dbReference type="RefSeq" id="WP_179640809.1">
    <property type="nucleotide sequence ID" value="NZ_OBMI01000001.1"/>
</dbReference>
<feature type="DNA-binding region" description="H-T-H motif" evidence="4">
    <location>
        <begin position="41"/>
        <end position="60"/>
    </location>
</feature>
<organism evidence="6 7">
    <name type="scientific">Sphingomonas guangdongensis</name>
    <dbReference type="NCBI Taxonomy" id="1141890"/>
    <lineage>
        <taxon>Bacteria</taxon>
        <taxon>Pseudomonadati</taxon>
        <taxon>Pseudomonadota</taxon>
        <taxon>Alphaproteobacteria</taxon>
        <taxon>Sphingomonadales</taxon>
        <taxon>Sphingomonadaceae</taxon>
        <taxon>Sphingomonas</taxon>
    </lineage>
</organism>
<evidence type="ECO:0000313" key="6">
    <source>
        <dbReference type="EMBL" id="SOB79106.1"/>
    </source>
</evidence>
<dbReference type="InterPro" id="IPR025996">
    <property type="entry name" value="MT1864/Rv1816-like_C"/>
</dbReference>
<evidence type="ECO:0000256" key="1">
    <source>
        <dbReference type="ARBA" id="ARBA00023015"/>
    </source>
</evidence>
<proteinExistence type="predicted"/>
<dbReference type="Pfam" id="PF13305">
    <property type="entry name" value="TetR_C_33"/>
    <property type="match status" value="1"/>
</dbReference>
<dbReference type="GO" id="GO:0003700">
    <property type="term" value="F:DNA-binding transcription factor activity"/>
    <property type="evidence" value="ECO:0007669"/>
    <property type="project" value="TreeGrafter"/>
</dbReference>
<keyword evidence="3" id="KW-0804">Transcription</keyword>
<dbReference type="GO" id="GO:0000976">
    <property type="term" value="F:transcription cis-regulatory region binding"/>
    <property type="evidence" value="ECO:0007669"/>
    <property type="project" value="TreeGrafter"/>
</dbReference>
<sequence length="202" mass="22210">MSDDGDFAARWRDAHGATATREVLCDAAHALIRREGLDALNMRALAATVGVSPMAPYKYFPAKESLVAEVRARVRSGFAAHLQQAAVCANEPADRLHRLCTAYVGFAVRNEQEYRLIFLTRGSAVESDDRGTTPAWTVLLDALQQMGDHRSAVDALDEAHLIWATLHGLVMLHLSDRLGFGRSVEELGRSSSRFLLNALRLP</sequence>
<dbReference type="SUPFAM" id="SSF48498">
    <property type="entry name" value="Tetracyclin repressor-like, C-terminal domain"/>
    <property type="match status" value="1"/>
</dbReference>
<dbReference type="Pfam" id="PF00440">
    <property type="entry name" value="TetR_N"/>
    <property type="match status" value="1"/>
</dbReference>
<accession>A0A285QB93</accession>
<gene>
    <name evidence="6" type="ORF">SAMN06297144_0378</name>
</gene>
<evidence type="ECO:0000256" key="4">
    <source>
        <dbReference type="PROSITE-ProRule" id="PRU00335"/>
    </source>
</evidence>
<dbReference type="InterPro" id="IPR009057">
    <property type="entry name" value="Homeodomain-like_sf"/>
</dbReference>
<dbReference type="EMBL" id="OBMI01000001">
    <property type="protein sequence ID" value="SOB79106.1"/>
    <property type="molecule type" value="Genomic_DNA"/>
</dbReference>
<keyword evidence="1" id="KW-0805">Transcription regulation</keyword>
<keyword evidence="2 4" id="KW-0238">DNA-binding</keyword>
<keyword evidence="7" id="KW-1185">Reference proteome</keyword>
<dbReference type="PROSITE" id="PS50977">
    <property type="entry name" value="HTH_TETR_2"/>
    <property type="match status" value="1"/>
</dbReference>
<dbReference type="InterPro" id="IPR036271">
    <property type="entry name" value="Tet_transcr_reg_TetR-rel_C_sf"/>
</dbReference>
<name>A0A285QB93_9SPHN</name>
<dbReference type="SUPFAM" id="SSF46689">
    <property type="entry name" value="Homeodomain-like"/>
    <property type="match status" value="1"/>
</dbReference>